<evidence type="ECO:0000256" key="1">
    <source>
        <dbReference type="SAM" id="MobiDB-lite"/>
    </source>
</evidence>
<name>A0A1M2W116_TRAPU</name>
<protein>
    <submittedName>
        <fullName evidence="2">Uncharacterized protein</fullName>
    </submittedName>
</protein>
<reference evidence="2 3" key="1">
    <citation type="submission" date="2016-10" db="EMBL/GenBank/DDBJ databases">
        <title>Genome sequence of the basidiomycete white-rot fungus Trametes pubescens.</title>
        <authorList>
            <person name="Makela M.R."/>
            <person name="Granchi Z."/>
            <person name="Peng M."/>
            <person name="De Vries R.P."/>
            <person name="Grigoriev I."/>
            <person name="Riley R."/>
            <person name="Hilden K."/>
        </authorList>
    </citation>
    <scope>NUCLEOTIDE SEQUENCE [LARGE SCALE GENOMIC DNA]</scope>
    <source>
        <strain evidence="2 3">FBCC735</strain>
    </source>
</reference>
<feature type="compositionally biased region" description="Basic and acidic residues" evidence="1">
    <location>
        <begin position="1"/>
        <end position="10"/>
    </location>
</feature>
<gene>
    <name evidence="2" type="ORF">TRAPUB_9898</name>
</gene>
<organism evidence="2 3">
    <name type="scientific">Trametes pubescens</name>
    <name type="common">White-rot fungus</name>
    <dbReference type="NCBI Taxonomy" id="154538"/>
    <lineage>
        <taxon>Eukaryota</taxon>
        <taxon>Fungi</taxon>
        <taxon>Dikarya</taxon>
        <taxon>Basidiomycota</taxon>
        <taxon>Agaricomycotina</taxon>
        <taxon>Agaricomycetes</taxon>
        <taxon>Polyporales</taxon>
        <taxon>Polyporaceae</taxon>
        <taxon>Trametes</taxon>
    </lineage>
</organism>
<accession>A0A1M2W116</accession>
<dbReference type="Proteomes" id="UP000184267">
    <property type="component" value="Unassembled WGS sequence"/>
</dbReference>
<dbReference type="OMA" id="ARTKNAC"/>
<keyword evidence="3" id="KW-1185">Reference proteome</keyword>
<dbReference type="OrthoDB" id="3018316at2759"/>
<comment type="caution">
    <text evidence="2">The sequence shown here is derived from an EMBL/GenBank/DDBJ whole genome shotgun (WGS) entry which is preliminary data.</text>
</comment>
<feature type="region of interest" description="Disordered" evidence="1">
    <location>
        <begin position="207"/>
        <end position="262"/>
    </location>
</feature>
<sequence>MLNSAHRDRYTTLPSRARFRARSQDARPSLRHTKGGGVSRDDLLGKIIHSVTGEEEAIQSLLHTFGLDDEHDLATQDWLSRSERSNLKPRPSTNATIDEPWGDSLGILDKNQYLLTPVRTRLFPKASPGVLKSILRTPSLRAFTPDQSILPEDSSLLGPPLQNMIDAALAEAAECLARTKNACNSDDLLANDQSAAFPCPDSRFLLPSPPPSTELPSLESFCPPGPAAESSPASRLEFHNAKRRSPSLDSRRSSQGRRSPFLELIPSGLRAAPCRPVLTTRPAVHDKSPPLSSVPTARAARASDRRGAEHAHCGLAFGVVRDFQRVLDELQGLGHNMSTSVDDRSDAEPFPVTQAPSPSMNASTASRDLQCGAPTTRRPLDTSTAAATQTQRGLLTDRKDAPPRQPAPDSFPSGGTLLGHMSDRSLGYRRASHASSAPSSPCNGLEDEFISLLLSQAAEEETQAELLRTVADRLGNIADRKRHLARAMTTRWL</sequence>
<dbReference type="AlphaFoldDB" id="A0A1M2W116"/>
<feature type="region of interest" description="Disordered" evidence="1">
    <location>
        <begin position="80"/>
        <end position="101"/>
    </location>
</feature>
<proteinExistence type="predicted"/>
<feature type="compositionally biased region" description="Polar residues" evidence="1">
    <location>
        <begin position="354"/>
        <end position="367"/>
    </location>
</feature>
<feature type="region of interest" description="Disordered" evidence="1">
    <location>
        <begin position="336"/>
        <end position="422"/>
    </location>
</feature>
<dbReference type="EMBL" id="MNAD01000396">
    <property type="protein sequence ID" value="OJT13544.1"/>
    <property type="molecule type" value="Genomic_DNA"/>
</dbReference>
<feature type="region of interest" description="Disordered" evidence="1">
    <location>
        <begin position="1"/>
        <end position="37"/>
    </location>
</feature>
<evidence type="ECO:0000313" key="2">
    <source>
        <dbReference type="EMBL" id="OJT13544.1"/>
    </source>
</evidence>
<evidence type="ECO:0000313" key="3">
    <source>
        <dbReference type="Proteomes" id="UP000184267"/>
    </source>
</evidence>
<feature type="region of interest" description="Disordered" evidence="1">
    <location>
        <begin position="280"/>
        <end position="303"/>
    </location>
</feature>
<feature type="compositionally biased region" description="Polar residues" evidence="1">
    <location>
        <begin position="381"/>
        <end position="393"/>
    </location>
</feature>